<dbReference type="PANTHER" id="PTHR47481">
    <property type="match status" value="1"/>
</dbReference>
<evidence type="ECO:0000256" key="1">
    <source>
        <dbReference type="PROSITE-ProRule" id="PRU00047"/>
    </source>
</evidence>
<reference evidence="4" key="1">
    <citation type="submission" date="2022-08" db="EMBL/GenBank/DDBJ databases">
        <authorList>
            <person name="Gutierrez-Valencia J."/>
        </authorList>
    </citation>
    <scope>NUCLEOTIDE SEQUENCE</scope>
</reference>
<proteinExistence type="predicted"/>
<keyword evidence="1" id="KW-0479">Metal-binding</keyword>
<dbReference type="PANTHER" id="PTHR47481:SF31">
    <property type="entry name" value="OS01G0873500 PROTEIN"/>
    <property type="match status" value="1"/>
</dbReference>
<feature type="non-terminal residue" evidence="4">
    <location>
        <position position="1"/>
    </location>
</feature>
<keyword evidence="1" id="KW-0863">Zinc-finger</keyword>
<dbReference type="SUPFAM" id="SSF57756">
    <property type="entry name" value="Retrovirus zinc finger-like domains"/>
    <property type="match status" value="1"/>
</dbReference>
<feature type="domain" description="CCHC-type" evidence="3">
    <location>
        <begin position="119"/>
        <end position="132"/>
    </location>
</feature>
<evidence type="ECO:0000259" key="3">
    <source>
        <dbReference type="PROSITE" id="PS50158"/>
    </source>
</evidence>
<dbReference type="InterPro" id="IPR001878">
    <property type="entry name" value="Znf_CCHC"/>
</dbReference>
<dbReference type="Proteomes" id="UP001154282">
    <property type="component" value="Unassembled WGS sequence"/>
</dbReference>
<dbReference type="GO" id="GO:0008270">
    <property type="term" value="F:zinc ion binding"/>
    <property type="evidence" value="ECO:0007669"/>
    <property type="project" value="UniProtKB-KW"/>
</dbReference>
<sequence>VLHVLRGLRDDYDSLSAAIRARDTTIALEDLHDRLVDYEAELTAIRHRSSSAPTTAFSTSRGRSSPPARGRGSPRRQSTVGPSYYSDSLHRAHSPARGSPVSAMLPSAPSLLGRPQLLCQFCDKPGHTAKECYRIRGRPQAHHTTTAESSSPAWLVDSAATSHVTPDLGGLSLYADYNGPDEVIVGDGSGLSHGGASTSRPE</sequence>
<dbReference type="GO" id="GO:0003676">
    <property type="term" value="F:nucleic acid binding"/>
    <property type="evidence" value="ECO:0007669"/>
    <property type="project" value="InterPro"/>
</dbReference>
<feature type="region of interest" description="Disordered" evidence="2">
    <location>
        <begin position="47"/>
        <end position="103"/>
    </location>
</feature>
<keyword evidence="5" id="KW-1185">Reference proteome</keyword>
<organism evidence="4 5">
    <name type="scientific">Linum tenue</name>
    <dbReference type="NCBI Taxonomy" id="586396"/>
    <lineage>
        <taxon>Eukaryota</taxon>
        <taxon>Viridiplantae</taxon>
        <taxon>Streptophyta</taxon>
        <taxon>Embryophyta</taxon>
        <taxon>Tracheophyta</taxon>
        <taxon>Spermatophyta</taxon>
        <taxon>Magnoliopsida</taxon>
        <taxon>eudicotyledons</taxon>
        <taxon>Gunneridae</taxon>
        <taxon>Pentapetalae</taxon>
        <taxon>rosids</taxon>
        <taxon>fabids</taxon>
        <taxon>Malpighiales</taxon>
        <taxon>Linaceae</taxon>
        <taxon>Linum</taxon>
    </lineage>
</organism>
<accession>A0AAV0JDS0</accession>
<dbReference type="InterPro" id="IPR036875">
    <property type="entry name" value="Znf_CCHC_sf"/>
</dbReference>
<dbReference type="PROSITE" id="PS50158">
    <property type="entry name" value="ZF_CCHC"/>
    <property type="match status" value="1"/>
</dbReference>
<keyword evidence="1" id="KW-0862">Zinc</keyword>
<evidence type="ECO:0000313" key="4">
    <source>
        <dbReference type="EMBL" id="CAI0408082.1"/>
    </source>
</evidence>
<evidence type="ECO:0000313" key="5">
    <source>
        <dbReference type="Proteomes" id="UP001154282"/>
    </source>
</evidence>
<feature type="compositionally biased region" description="Low complexity" evidence="2">
    <location>
        <begin position="50"/>
        <end position="78"/>
    </location>
</feature>
<gene>
    <name evidence="4" type="ORF">LITE_LOCUS13816</name>
</gene>
<evidence type="ECO:0000256" key="2">
    <source>
        <dbReference type="SAM" id="MobiDB-lite"/>
    </source>
</evidence>
<name>A0AAV0JDS0_9ROSI</name>
<protein>
    <recommendedName>
        <fullName evidence="3">CCHC-type domain-containing protein</fullName>
    </recommendedName>
</protein>
<dbReference type="AlphaFoldDB" id="A0AAV0JDS0"/>
<comment type="caution">
    <text evidence="4">The sequence shown here is derived from an EMBL/GenBank/DDBJ whole genome shotgun (WGS) entry which is preliminary data.</text>
</comment>
<dbReference type="EMBL" id="CAMGYJ010000004">
    <property type="protein sequence ID" value="CAI0408082.1"/>
    <property type="molecule type" value="Genomic_DNA"/>
</dbReference>